<evidence type="ECO:0000256" key="1">
    <source>
        <dbReference type="SAM" id="MobiDB-lite"/>
    </source>
</evidence>
<dbReference type="Proteomes" id="UP000572268">
    <property type="component" value="Unassembled WGS sequence"/>
</dbReference>
<proteinExistence type="predicted"/>
<feature type="region of interest" description="Disordered" evidence="1">
    <location>
        <begin position="197"/>
        <end position="262"/>
    </location>
</feature>
<dbReference type="EMBL" id="JABANN010000135">
    <property type="protein sequence ID" value="KAF4669676.1"/>
    <property type="molecule type" value="Genomic_DNA"/>
</dbReference>
<dbReference type="AlphaFoldDB" id="A0A7J6ME35"/>
<feature type="compositionally biased region" description="Low complexity" evidence="1">
    <location>
        <begin position="321"/>
        <end position="332"/>
    </location>
</feature>
<comment type="caution">
    <text evidence="2">The sequence shown here is derived from an EMBL/GenBank/DDBJ whole genome shotgun (WGS) entry which is preliminary data.</text>
</comment>
<feature type="compositionally biased region" description="Low complexity" evidence="1">
    <location>
        <begin position="149"/>
        <end position="168"/>
    </location>
</feature>
<name>A0A7J6ME35_PEROL</name>
<reference evidence="2 3" key="1">
    <citation type="submission" date="2020-04" db="EMBL/GenBank/DDBJ databases">
        <title>Perkinsus olseni comparative genomics.</title>
        <authorList>
            <person name="Bogema D.R."/>
        </authorList>
    </citation>
    <scope>NUCLEOTIDE SEQUENCE [LARGE SCALE GENOMIC DNA]</scope>
    <source>
        <strain evidence="2">ATCC PRA-31</strain>
    </source>
</reference>
<feature type="compositionally biased region" description="Polar residues" evidence="1">
    <location>
        <begin position="199"/>
        <end position="208"/>
    </location>
</feature>
<evidence type="ECO:0000313" key="2">
    <source>
        <dbReference type="EMBL" id="KAF4669676.1"/>
    </source>
</evidence>
<feature type="region of interest" description="Disordered" evidence="1">
    <location>
        <begin position="1"/>
        <end position="169"/>
    </location>
</feature>
<feature type="compositionally biased region" description="Low complexity" evidence="1">
    <location>
        <begin position="32"/>
        <end position="41"/>
    </location>
</feature>
<organism evidence="2 3">
    <name type="scientific">Perkinsus olseni</name>
    <name type="common">Perkinsus atlanticus</name>
    <dbReference type="NCBI Taxonomy" id="32597"/>
    <lineage>
        <taxon>Eukaryota</taxon>
        <taxon>Sar</taxon>
        <taxon>Alveolata</taxon>
        <taxon>Perkinsozoa</taxon>
        <taxon>Perkinsea</taxon>
        <taxon>Perkinsida</taxon>
        <taxon>Perkinsidae</taxon>
        <taxon>Perkinsus</taxon>
    </lineage>
</organism>
<evidence type="ECO:0000313" key="3">
    <source>
        <dbReference type="Proteomes" id="UP000572268"/>
    </source>
</evidence>
<gene>
    <name evidence="2" type="ORF">FOL46_001255</name>
</gene>
<accession>A0A7J6ME35</accession>
<sequence>MAASLLCSPHPRTDRHDKEAKRGSSSGKGPTLLGRLLCCGGAAKEEEEEDRIDYNDSCAGADERSDTSTATRRSGYSRHSQDGRPAVGDEGVRRRAITESPSSARGMRDVNIERERSPYPHYHGPAATRPDSPLQRRGYPGRATSTDVLSGLSEESSASGSSSETLAAKTIGRRMLYGRDRWRHDLPPWFYSDIEKQQARSSATPSSSRLHHHDGQPSLRGRGDTADLRTYSRIYDDPSFYRNHGHGSRRADSTIGQQPDLRPYRSSMFYDEAAAPEVAATTPRVDLRRYSSARSPSASGLDLSTTPKDEGLVGETGTLKSSQSYRQQQQQQ</sequence>
<feature type="compositionally biased region" description="Basic and acidic residues" evidence="1">
    <location>
        <begin position="106"/>
        <end position="118"/>
    </location>
</feature>
<feature type="compositionally biased region" description="Low complexity" evidence="1">
    <location>
        <begin position="278"/>
        <end position="299"/>
    </location>
</feature>
<feature type="region of interest" description="Disordered" evidence="1">
    <location>
        <begin position="278"/>
        <end position="332"/>
    </location>
</feature>
<feature type="compositionally biased region" description="Basic and acidic residues" evidence="1">
    <location>
        <begin position="11"/>
        <end position="22"/>
    </location>
</feature>
<protein>
    <submittedName>
        <fullName evidence="2">Uncharacterized protein</fullName>
    </submittedName>
</protein>
<feature type="compositionally biased region" description="Polar residues" evidence="1">
    <location>
        <begin position="67"/>
        <end position="78"/>
    </location>
</feature>